<accession>A0A4P6V361</accession>
<dbReference type="PANTHER" id="PTHR46847:SF1">
    <property type="entry name" value="D-ALLOSE-BINDING PERIPLASMIC PROTEIN-RELATED"/>
    <property type="match status" value="1"/>
</dbReference>
<dbReference type="InterPro" id="IPR028082">
    <property type="entry name" value="Peripla_BP_I"/>
</dbReference>
<dbReference type="EMBL" id="CP036532">
    <property type="protein sequence ID" value="QBK31852.1"/>
    <property type="molecule type" value="Genomic_DNA"/>
</dbReference>
<dbReference type="Proteomes" id="UP000293719">
    <property type="component" value="Chromosome"/>
</dbReference>
<evidence type="ECO:0000256" key="4">
    <source>
        <dbReference type="SAM" id="SignalP"/>
    </source>
</evidence>
<sequence>MRLFAKARAVGMMCAAVSALALAAAPAAAQDGDKWCSGQTIRLFSGGPAGGAFNSIIDRGAMQAAEDTGAEVQIVYSDWDFDRMVQQLREAISQAPDGIAMMGHPGDDALMPLAEQADEAGIPMMYMNVDVPRIRERFGSGYVGATLYNQGQALGAETLRLAGDRIGPGDKAIVMSRWESENRAQRELGLVDALEDAGIEVIKLQEAEGASADQMLQLPTLTSTLLSNPEVKLIGYPGGPWLSAAPVFMEAVGKAPDEIIGVGFDLGQGVMRAFDGGYVLVTSDQQPYLQGYMPVLSLCQQLVYKLGPLNVDTGAGFVTVDNYQDVAPLAEQGIR</sequence>
<keyword evidence="3 4" id="KW-0732">Signal</keyword>
<dbReference type="AlphaFoldDB" id="A0A4P6V361"/>
<evidence type="ECO:0000256" key="2">
    <source>
        <dbReference type="ARBA" id="ARBA00007639"/>
    </source>
</evidence>
<comment type="similarity">
    <text evidence="2">Belongs to the bacterial solute-binding protein 2 family.</text>
</comment>
<organism evidence="6 7">
    <name type="scientific">Roseitalea porphyridii</name>
    <dbReference type="NCBI Taxonomy" id="1852022"/>
    <lineage>
        <taxon>Bacteria</taxon>
        <taxon>Pseudomonadati</taxon>
        <taxon>Pseudomonadota</taxon>
        <taxon>Alphaproteobacteria</taxon>
        <taxon>Hyphomicrobiales</taxon>
        <taxon>Ahrensiaceae</taxon>
        <taxon>Roseitalea</taxon>
    </lineage>
</organism>
<reference evidence="6 7" key="1">
    <citation type="journal article" date="2017" name="Int. J. Syst. Evol. Microbiol.">
        <title>Roseitalea porphyridii gen. nov., sp. nov., isolated from a red alga, and reclassification of Hoeflea suaedae Chung et al. 2013 as Pseudohoeflea suaedae gen. nov., comb. nov.</title>
        <authorList>
            <person name="Hyeon J.W."/>
            <person name="Jeong S.E."/>
            <person name="Baek K."/>
            <person name="Jeon C.O."/>
        </authorList>
    </citation>
    <scope>NUCLEOTIDE SEQUENCE [LARGE SCALE GENOMIC DNA]</scope>
    <source>
        <strain evidence="6 7">MA7-20</strain>
    </source>
</reference>
<feature type="domain" description="Periplasmic binding protein" evidence="5">
    <location>
        <begin position="49"/>
        <end position="302"/>
    </location>
</feature>
<dbReference type="Gene3D" id="3.40.50.2300">
    <property type="match status" value="2"/>
</dbReference>
<protein>
    <submittedName>
        <fullName evidence="6">Sugar ABC transporter substrate-binding protein</fullName>
    </submittedName>
</protein>
<feature type="signal peptide" evidence="4">
    <location>
        <begin position="1"/>
        <end position="29"/>
    </location>
</feature>
<dbReference type="KEGG" id="rpod:E0E05_15330"/>
<keyword evidence="7" id="KW-1185">Reference proteome</keyword>
<dbReference type="GO" id="GO:0030246">
    <property type="term" value="F:carbohydrate binding"/>
    <property type="evidence" value="ECO:0007669"/>
    <property type="project" value="UniProtKB-ARBA"/>
</dbReference>
<dbReference type="RefSeq" id="WP_131617501.1">
    <property type="nucleotide sequence ID" value="NZ_CP036532.1"/>
</dbReference>
<comment type="subcellular location">
    <subcellularLocation>
        <location evidence="1">Cell envelope</location>
    </subcellularLocation>
</comment>
<dbReference type="Pfam" id="PF13407">
    <property type="entry name" value="Peripla_BP_4"/>
    <property type="match status" value="1"/>
</dbReference>
<evidence type="ECO:0000256" key="3">
    <source>
        <dbReference type="ARBA" id="ARBA00022729"/>
    </source>
</evidence>
<dbReference type="GeneID" id="90768679"/>
<evidence type="ECO:0000259" key="5">
    <source>
        <dbReference type="Pfam" id="PF13407"/>
    </source>
</evidence>
<proteinExistence type="inferred from homology"/>
<evidence type="ECO:0000256" key="1">
    <source>
        <dbReference type="ARBA" id="ARBA00004196"/>
    </source>
</evidence>
<dbReference type="SUPFAM" id="SSF53822">
    <property type="entry name" value="Periplasmic binding protein-like I"/>
    <property type="match status" value="1"/>
</dbReference>
<evidence type="ECO:0000313" key="6">
    <source>
        <dbReference type="EMBL" id="QBK31852.1"/>
    </source>
</evidence>
<dbReference type="InterPro" id="IPR025997">
    <property type="entry name" value="SBP_2_dom"/>
</dbReference>
<name>A0A4P6V361_9HYPH</name>
<feature type="chain" id="PRO_5020446902" evidence="4">
    <location>
        <begin position="30"/>
        <end position="335"/>
    </location>
</feature>
<dbReference type="OrthoDB" id="257716at2"/>
<dbReference type="GO" id="GO:0030313">
    <property type="term" value="C:cell envelope"/>
    <property type="evidence" value="ECO:0007669"/>
    <property type="project" value="UniProtKB-SubCell"/>
</dbReference>
<dbReference type="PANTHER" id="PTHR46847">
    <property type="entry name" value="D-ALLOSE-BINDING PERIPLASMIC PROTEIN-RELATED"/>
    <property type="match status" value="1"/>
</dbReference>
<evidence type="ECO:0000313" key="7">
    <source>
        <dbReference type="Proteomes" id="UP000293719"/>
    </source>
</evidence>
<gene>
    <name evidence="6" type="ORF">E0E05_15330</name>
</gene>